<dbReference type="EMBL" id="LDSL01000096">
    <property type="protein sequence ID" value="KTT18959.1"/>
    <property type="molecule type" value="Genomic_DNA"/>
</dbReference>
<name>A0A147GRU0_9BURK</name>
<dbReference type="InterPro" id="IPR008920">
    <property type="entry name" value="TF_FadR/GntR_C"/>
</dbReference>
<organism evidence="5 6">
    <name type="scientific">Pseudacidovorax intermedius</name>
    <dbReference type="NCBI Taxonomy" id="433924"/>
    <lineage>
        <taxon>Bacteria</taxon>
        <taxon>Pseudomonadati</taxon>
        <taxon>Pseudomonadota</taxon>
        <taxon>Betaproteobacteria</taxon>
        <taxon>Burkholderiales</taxon>
        <taxon>Comamonadaceae</taxon>
        <taxon>Pseudacidovorax</taxon>
    </lineage>
</organism>
<dbReference type="SUPFAM" id="SSF48008">
    <property type="entry name" value="GntR ligand-binding domain-like"/>
    <property type="match status" value="1"/>
</dbReference>
<dbReference type="GO" id="GO:0003700">
    <property type="term" value="F:DNA-binding transcription factor activity"/>
    <property type="evidence" value="ECO:0007669"/>
    <property type="project" value="InterPro"/>
</dbReference>
<proteinExistence type="predicted"/>
<dbReference type="SUPFAM" id="SSF46785">
    <property type="entry name" value="Winged helix' DNA-binding domain"/>
    <property type="match status" value="1"/>
</dbReference>
<dbReference type="SMART" id="SM00345">
    <property type="entry name" value="HTH_GNTR"/>
    <property type="match status" value="1"/>
</dbReference>
<sequence length="251" mass="27920">MLVSLAKAPAGKNADISKQNIRDQVYALLRERMHAGDIGAEHRLVDHEIAAELEVSRMPVREALLQLKSEGYLDGTSRGFILKRFAPEDIANMFEVRLLLEPPAATSACRHSSLEGLGRMTAAVQAAERAHRKSDMLEYMQANWAFRSAWVAMVPNEHLVQIINRLRDHAQAVRLATLKDEAFRAKSLAHTKLILDAFVRRDVDAVGECVAQNLREAAASYYAMQEALVHGQPADAHAEPRAKVGRRRKAA</sequence>
<evidence type="ECO:0000313" key="5">
    <source>
        <dbReference type="EMBL" id="KTT18959.1"/>
    </source>
</evidence>
<evidence type="ECO:0000313" key="6">
    <source>
        <dbReference type="Proteomes" id="UP000072741"/>
    </source>
</evidence>
<dbReference type="OrthoDB" id="7003764at2"/>
<dbReference type="Pfam" id="PF00392">
    <property type="entry name" value="GntR"/>
    <property type="match status" value="1"/>
</dbReference>
<evidence type="ECO:0000256" key="1">
    <source>
        <dbReference type="ARBA" id="ARBA00023015"/>
    </source>
</evidence>
<dbReference type="PROSITE" id="PS50949">
    <property type="entry name" value="HTH_GNTR"/>
    <property type="match status" value="1"/>
</dbReference>
<protein>
    <submittedName>
        <fullName evidence="5">GntR family transcriptional regulator</fullName>
    </submittedName>
</protein>
<dbReference type="PATRIC" id="fig|433924.3.peg.5234"/>
<dbReference type="Pfam" id="PF07729">
    <property type="entry name" value="FCD"/>
    <property type="match status" value="1"/>
</dbReference>
<dbReference type="RefSeq" id="WP_058642825.1">
    <property type="nucleotide sequence ID" value="NZ_LDSL01000096.1"/>
</dbReference>
<reference evidence="5 6" key="1">
    <citation type="journal article" date="2016" name="Front. Microbiol.">
        <title>Genomic Resource of Rice Seed Associated Bacteria.</title>
        <authorList>
            <person name="Midha S."/>
            <person name="Bansal K."/>
            <person name="Sharma S."/>
            <person name="Kumar N."/>
            <person name="Patil P.P."/>
            <person name="Chaudhry V."/>
            <person name="Patil P.B."/>
        </authorList>
    </citation>
    <scope>NUCLEOTIDE SEQUENCE [LARGE SCALE GENOMIC DNA]</scope>
    <source>
        <strain evidence="5 6">NS331</strain>
    </source>
</reference>
<dbReference type="Gene3D" id="1.20.120.530">
    <property type="entry name" value="GntR ligand-binding domain-like"/>
    <property type="match status" value="1"/>
</dbReference>
<dbReference type="SMART" id="SM00895">
    <property type="entry name" value="FCD"/>
    <property type="match status" value="1"/>
</dbReference>
<keyword evidence="3" id="KW-0804">Transcription</keyword>
<dbReference type="Proteomes" id="UP000072741">
    <property type="component" value="Unassembled WGS sequence"/>
</dbReference>
<dbReference type="InterPro" id="IPR036390">
    <property type="entry name" value="WH_DNA-bd_sf"/>
</dbReference>
<dbReference type="InterPro" id="IPR000524">
    <property type="entry name" value="Tscrpt_reg_HTH_GntR"/>
</dbReference>
<keyword evidence="6" id="KW-1185">Reference proteome</keyword>
<keyword evidence="1" id="KW-0805">Transcription regulation</keyword>
<keyword evidence="2" id="KW-0238">DNA-binding</keyword>
<dbReference type="PANTHER" id="PTHR43537">
    <property type="entry name" value="TRANSCRIPTIONAL REGULATOR, GNTR FAMILY"/>
    <property type="match status" value="1"/>
</dbReference>
<gene>
    <name evidence="5" type="ORF">NS331_15295</name>
</gene>
<dbReference type="InterPro" id="IPR011711">
    <property type="entry name" value="GntR_C"/>
</dbReference>
<accession>A0A147GRU0</accession>
<dbReference type="PANTHER" id="PTHR43537:SF45">
    <property type="entry name" value="GNTR FAMILY REGULATORY PROTEIN"/>
    <property type="match status" value="1"/>
</dbReference>
<evidence type="ECO:0000259" key="4">
    <source>
        <dbReference type="PROSITE" id="PS50949"/>
    </source>
</evidence>
<dbReference type="InterPro" id="IPR036388">
    <property type="entry name" value="WH-like_DNA-bd_sf"/>
</dbReference>
<dbReference type="GO" id="GO:0003677">
    <property type="term" value="F:DNA binding"/>
    <property type="evidence" value="ECO:0007669"/>
    <property type="project" value="UniProtKB-KW"/>
</dbReference>
<evidence type="ECO:0000256" key="3">
    <source>
        <dbReference type="ARBA" id="ARBA00023163"/>
    </source>
</evidence>
<dbReference type="AlphaFoldDB" id="A0A147GRU0"/>
<feature type="domain" description="HTH gntR-type" evidence="4">
    <location>
        <begin position="19"/>
        <end position="85"/>
    </location>
</feature>
<dbReference type="Gene3D" id="1.10.10.10">
    <property type="entry name" value="Winged helix-like DNA-binding domain superfamily/Winged helix DNA-binding domain"/>
    <property type="match status" value="1"/>
</dbReference>
<comment type="caution">
    <text evidence="5">The sequence shown here is derived from an EMBL/GenBank/DDBJ whole genome shotgun (WGS) entry which is preliminary data.</text>
</comment>
<evidence type="ECO:0000256" key="2">
    <source>
        <dbReference type="ARBA" id="ARBA00023125"/>
    </source>
</evidence>